<gene>
    <name evidence="1" type="ORF">CCASEI_13350</name>
</gene>
<protein>
    <submittedName>
        <fullName evidence="1">Uncharacterized protein</fullName>
    </submittedName>
</protein>
<evidence type="ECO:0000313" key="1">
    <source>
        <dbReference type="EMBL" id="AHI21220.1"/>
    </source>
</evidence>
<proteinExistence type="predicted"/>
<accession>A0ABN4CGH3</accession>
<name>A0ABN4CGH3_9CORY</name>
<dbReference type="EMBL" id="CP004350">
    <property type="protein sequence ID" value="AHI21220.1"/>
    <property type="molecule type" value="Genomic_DNA"/>
</dbReference>
<sequence>MAYLLQRSLLIRIQAFQKCSSIQRNRHQAILPLPRQTILRPVRSLLQPGDLQHLQARKTTKSTKSRTKNSIPGVWKGGSLRQILKTKLLTVRCVPISKLSLRISVMQMQIGQSWPSQLWNQIARFLFRRPRDAQCIGHHGLKSVAQSELNTTPWVVHKAF</sequence>
<keyword evidence="2" id="KW-1185">Reference proteome</keyword>
<reference evidence="2" key="1">
    <citation type="submission" date="2013-02" db="EMBL/GenBank/DDBJ databases">
        <title>The complete genome sequence of Corynebacterium casei LMG S-19264 (=DSM 44701).</title>
        <authorList>
            <person name="Ruckert C."/>
            <person name="Albersmeier A."/>
            <person name="Kalinowski J."/>
        </authorList>
    </citation>
    <scope>NUCLEOTIDE SEQUENCE [LARGE SCALE GENOMIC DNA]</scope>
    <source>
        <strain evidence="2">LMG S-19264</strain>
    </source>
</reference>
<dbReference type="Proteomes" id="UP000019226">
    <property type="component" value="Chromosome"/>
</dbReference>
<evidence type="ECO:0000313" key="2">
    <source>
        <dbReference type="Proteomes" id="UP000019226"/>
    </source>
</evidence>
<organism evidence="1 2">
    <name type="scientific">Corynebacterium casei LMG S-19264</name>
    <dbReference type="NCBI Taxonomy" id="1285583"/>
    <lineage>
        <taxon>Bacteria</taxon>
        <taxon>Bacillati</taxon>
        <taxon>Actinomycetota</taxon>
        <taxon>Actinomycetes</taxon>
        <taxon>Mycobacteriales</taxon>
        <taxon>Corynebacteriaceae</taxon>
        <taxon>Corynebacterium</taxon>
    </lineage>
</organism>